<feature type="domain" description="HTH luxR-type" evidence="7">
    <location>
        <begin position="230"/>
        <end position="295"/>
    </location>
</feature>
<evidence type="ECO:0000256" key="2">
    <source>
        <dbReference type="ARBA" id="ARBA00023015"/>
    </source>
</evidence>
<protein>
    <submittedName>
        <fullName evidence="9">Response regulator</fullName>
    </submittedName>
</protein>
<dbReference type="AlphaFoldDB" id="A0AB39BKS4"/>
<dbReference type="RefSeq" id="WP_368499075.1">
    <property type="nucleotide sequence ID" value="NZ_CP162511.1"/>
</dbReference>
<dbReference type="SUPFAM" id="SSF46894">
    <property type="entry name" value="C-terminal effector domain of the bipartite response regulators"/>
    <property type="match status" value="1"/>
</dbReference>
<dbReference type="PANTHER" id="PTHR43214:SF24">
    <property type="entry name" value="TRANSCRIPTIONAL REGULATORY PROTEIN NARL-RELATED"/>
    <property type="match status" value="1"/>
</dbReference>
<evidence type="ECO:0000256" key="1">
    <source>
        <dbReference type="ARBA" id="ARBA00022553"/>
    </source>
</evidence>
<keyword evidence="1 5" id="KW-0597">Phosphoprotein</keyword>
<dbReference type="SMART" id="SM00421">
    <property type="entry name" value="HTH_LUXR"/>
    <property type="match status" value="1"/>
</dbReference>
<dbReference type="SUPFAM" id="SSF52172">
    <property type="entry name" value="CheY-like"/>
    <property type="match status" value="1"/>
</dbReference>
<reference evidence="9" key="1">
    <citation type="submission" date="2024-05" db="EMBL/GenBank/DDBJ databases">
        <title>Herbiconiux sp. A18JL235.</title>
        <authorList>
            <person name="Zhang G."/>
        </authorList>
    </citation>
    <scope>NUCLEOTIDE SEQUENCE</scope>
    <source>
        <strain evidence="9">A18JL235</strain>
    </source>
</reference>
<feature type="compositionally biased region" description="Low complexity" evidence="6">
    <location>
        <begin position="7"/>
        <end position="21"/>
    </location>
</feature>
<evidence type="ECO:0000256" key="6">
    <source>
        <dbReference type="SAM" id="MobiDB-lite"/>
    </source>
</evidence>
<feature type="compositionally biased region" description="Gly residues" evidence="6">
    <location>
        <begin position="102"/>
        <end position="118"/>
    </location>
</feature>
<feature type="domain" description="Response regulatory" evidence="8">
    <location>
        <begin position="29"/>
        <end position="175"/>
    </location>
</feature>
<keyword evidence="4" id="KW-0804">Transcription</keyword>
<dbReference type="CDD" id="cd17535">
    <property type="entry name" value="REC_NarL-like"/>
    <property type="match status" value="1"/>
</dbReference>
<evidence type="ECO:0000256" key="5">
    <source>
        <dbReference type="PROSITE-ProRule" id="PRU00169"/>
    </source>
</evidence>
<evidence type="ECO:0000313" key="9">
    <source>
        <dbReference type="EMBL" id="XDI06696.1"/>
    </source>
</evidence>
<feature type="region of interest" description="Disordered" evidence="6">
    <location>
        <begin position="195"/>
        <end position="235"/>
    </location>
</feature>
<name>A0AB39BKS4_9MICO</name>
<evidence type="ECO:0000259" key="7">
    <source>
        <dbReference type="PROSITE" id="PS50043"/>
    </source>
</evidence>
<dbReference type="InterPro" id="IPR000792">
    <property type="entry name" value="Tscrpt_reg_LuxR_C"/>
</dbReference>
<feature type="region of interest" description="Disordered" evidence="6">
    <location>
        <begin position="1"/>
        <end position="21"/>
    </location>
</feature>
<dbReference type="InterPro" id="IPR039420">
    <property type="entry name" value="WalR-like"/>
</dbReference>
<accession>A0AB39BKS4</accession>
<sequence length="299" mass="30634">MTGCGEDPAAAPFDDSAPAGASSAGERIRVAVVDDQELFVYGLRMLIESQPDLELVGTGGDGAAAVEIARRERPDVLLLDIRMPEMNGIEATHRIVTAGGGTACAGGGADRSGAGKSGDGTRRDGASGEGMCRVVVLTTFQQEEAVFQAMKHGASAFVTKDVAPEVLLDTIRSVHAGDAPPTLIGTVVRGHLGQAGAVGAPTGSSGGGVSPSTAGAPRSSGTGRADPDAPDGPIAELSPREREIYLLTARGLRNADIAKAAFVTESTVKSHVRSILAKLSLTSRAQIVVHAYENRLLIF</sequence>
<dbReference type="InterPro" id="IPR058245">
    <property type="entry name" value="NreC/VraR/RcsB-like_REC"/>
</dbReference>
<dbReference type="PROSITE" id="PS50043">
    <property type="entry name" value="HTH_LUXR_2"/>
    <property type="match status" value="1"/>
</dbReference>
<dbReference type="GO" id="GO:0003677">
    <property type="term" value="F:DNA binding"/>
    <property type="evidence" value="ECO:0007669"/>
    <property type="project" value="UniProtKB-KW"/>
</dbReference>
<dbReference type="GO" id="GO:0006355">
    <property type="term" value="P:regulation of DNA-templated transcription"/>
    <property type="evidence" value="ECO:0007669"/>
    <property type="project" value="InterPro"/>
</dbReference>
<feature type="modified residue" description="4-aspartylphosphate" evidence="5">
    <location>
        <position position="80"/>
    </location>
</feature>
<dbReference type="PRINTS" id="PR00038">
    <property type="entry name" value="HTHLUXR"/>
</dbReference>
<evidence type="ECO:0000256" key="3">
    <source>
        <dbReference type="ARBA" id="ARBA00023125"/>
    </source>
</evidence>
<dbReference type="Gene3D" id="3.40.50.2300">
    <property type="match status" value="2"/>
</dbReference>
<proteinExistence type="predicted"/>
<gene>
    <name evidence="9" type="ORF">ABFY20_06225</name>
</gene>
<dbReference type="GO" id="GO:0000160">
    <property type="term" value="P:phosphorelay signal transduction system"/>
    <property type="evidence" value="ECO:0007669"/>
    <property type="project" value="InterPro"/>
</dbReference>
<dbReference type="PANTHER" id="PTHR43214">
    <property type="entry name" value="TWO-COMPONENT RESPONSE REGULATOR"/>
    <property type="match status" value="1"/>
</dbReference>
<dbReference type="CDD" id="cd06170">
    <property type="entry name" value="LuxR_C_like"/>
    <property type="match status" value="1"/>
</dbReference>
<dbReference type="SMART" id="SM00448">
    <property type="entry name" value="REC"/>
    <property type="match status" value="1"/>
</dbReference>
<dbReference type="InterPro" id="IPR001789">
    <property type="entry name" value="Sig_transdc_resp-reg_receiver"/>
</dbReference>
<dbReference type="InterPro" id="IPR011006">
    <property type="entry name" value="CheY-like_superfamily"/>
</dbReference>
<keyword evidence="2" id="KW-0805">Transcription regulation</keyword>
<dbReference type="Pfam" id="PF00072">
    <property type="entry name" value="Response_reg"/>
    <property type="match status" value="1"/>
</dbReference>
<evidence type="ECO:0000256" key="4">
    <source>
        <dbReference type="ARBA" id="ARBA00023163"/>
    </source>
</evidence>
<organism evidence="9">
    <name type="scientific">Herbiconiux sp. A18JL235</name>
    <dbReference type="NCBI Taxonomy" id="3152363"/>
    <lineage>
        <taxon>Bacteria</taxon>
        <taxon>Bacillati</taxon>
        <taxon>Actinomycetota</taxon>
        <taxon>Actinomycetes</taxon>
        <taxon>Micrococcales</taxon>
        <taxon>Microbacteriaceae</taxon>
        <taxon>Herbiconiux</taxon>
    </lineage>
</organism>
<keyword evidence="3" id="KW-0238">DNA-binding</keyword>
<dbReference type="EMBL" id="CP162511">
    <property type="protein sequence ID" value="XDI06696.1"/>
    <property type="molecule type" value="Genomic_DNA"/>
</dbReference>
<feature type="region of interest" description="Disordered" evidence="6">
    <location>
        <begin position="102"/>
        <end position="127"/>
    </location>
</feature>
<evidence type="ECO:0000259" key="8">
    <source>
        <dbReference type="PROSITE" id="PS50110"/>
    </source>
</evidence>
<dbReference type="PROSITE" id="PS50110">
    <property type="entry name" value="RESPONSE_REGULATORY"/>
    <property type="match status" value="1"/>
</dbReference>
<dbReference type="Pfam" id="PF00196">
    <property type="entry name" value="GerE"/>
    <property type="match status" value="1"/>
</dbReference>
<dbReference type="InterPro" id="IPR016032">
    <property type="entry name" value="Sig_transdc_resp-reg_C-effctor"/>
</dbReference>